<keyword evidence="1" id="KW-1133">Transmembrane helix</keyword>
<reference evidence="2 3" key="1">
    <citation type="journal article" date="2009" name="Proc. Natl. Acad. Sci. U.S.A.">
        <title>Biogeography of the Sulfolobus islandicus pan-genome.</title>
        <authorList>
            <person name="Reno M.L."/>
            <person name="Held N.L."/>
            <person name="Fields C.J."/>
            <person name="Burke P.V."/>
            <person name="Whitaker R.J."/>
        </authorList>
    </citation>
    <scope>NUCLEOTIDE SEQUENCE [LARGE SCALE GENOMIC DNA]</scope>
    <source>
        <strain evidence="3">Y.N.15.51 / Yellowstone #2</strain>
    </source>
</reference>
<accession>C3NL68</accession>
<dbReference type="AlphaFoldDB" id="C3NL68"/>
<organism evidence="2 3">
    <name type="scientific">Saccharolobus islandicus (strain Y.N.15.51 / Yellowstone #2)</name>
    <name type="common">Sulfolobus islandicus</name>
    <dbReference type="NCBI Taxonomy" id="419942"/>
    <lineage>
        <taxon>Archaea</taxon>
        <taxon>Thermoproteota</taxon>
        <taxon>Thermoprotei</taxon>
        <taxon>Sulfolobales</taxon>
        <taxon>Sulfolobaceae</taxon>
        <taxon>Saccharolobus</taxon>
    </lineage>
</organism>
<dbReference type="Proteomes" id="UP000006818">
    <property type="component" value="Chromosome"/>
</dbReference>
<proteinExistence type="predicted"/>
<dbReference type="EMBL" id="CP001404">
    <property type="protein sequence ID" value="ACP47582.1"/>
    <property type="molecule type" value="Genomic_DNA"/>
</dbReference>
<gene>
    <name evidence="2" type="ordered locus">YN1551_0415</name>
</gene>
<evidence type="ECO:0000313" key="3">
    <source>
        <dbReference type="Proteomes" id="UP000006818"/>
    </source>
</evidence>
<keyword evidence="1" id="KW-0472">Membrane</keyword>
<protein>
    <submittedName>
        <fullName evidence="2">Uncharacterized protein</fullName>
    </submittedName>
</protein>
<dbReference type="HOGENOM" id="CLU_3283031_0_0_2"/>
<evidence type="ECO:0000313" key="2">
    <source>
        <dbReference type="EMBL" id="ACP47582.1"/>
    </source>
</evidence>
<dbReference type="KEGG" id="sin:YN1551_0415"/>
<evidence type="ECO:0000256" key="1">
    <source>
        <dbReference type="SAM" id="Phobius"/>
    </source>
</evidence>
<sequence>MLKNFTFIILSKKYIFYNYSIETLNLSVILLNVLFLNGGI</sequence>
<name>C3NL68_SACI1</name>
<keyword evidence="1" id="KW-0812">Transmembrane</keyword>
<feature type="transmembrane region" description="Helical" evidence="1">
    <location>
        <begin position="15"/>
        <end position="36"/>
    </location>
</feature>